<sequence length="337" mass="38273">MEQTEKSNVYAEKGLLEKIKLCLLKKPLPSPTDRKKLDYDFPISTSFHGVHNIVRNQSKIRKVIWLLVALGSVSLLVWQIHSCFANYFSWSTTTSVAVQYVEKMEFPAVIFCNLNRFQTDPVGKFDVIFFLWNIVSKVLHLQEISANYTSLKKAIDFLRSNQNFSTMEFVKRNGFYLNNSTLLECDFFGMRCGPKDFAHVFTEYGNCFTFNHGENIQAMKKVSVPGQGLSLLFSVNQEKFTDDPALGFVDSGIIFAIHSPKKVPQLEGLGLSSPVGMHTRVTIRQVKTINQEYPWGECNPNNKLQSFSNYSTSGCLMECKARHIEKQCGSLPFLLLG</sequence>
<comment type="similarity">
    <text evidence="16">Belongs to the amiloride-sensitive sodium channel (TC 1.A.6) family.</text>
</comment>
<accession>G3SLY3</accession>
<keyword evidence="19" id="KW-1185">Reference proteome</keyword>
<keyword evidence="2 16" id="KW-0813">Transport</keyword>
<evidence type="ECO:0000313" key="18">
    <source>
        <dbReference type="Ensembl" id="ENSLAFP00000000467.3"/>
    </source>
</evidence>
<reference evidence="18 19" key="1">
    <citation type="submission" date="2009-06" db="EMBL/GenBank/DDBJ databases">
        <title>The Genome Sequence of Loxodonta africana (African elephant).</title>
        <authorList>
            <person name="Di Palma F."/>
            <person name="Heiman D."/>
            <person name="Young S."/>
            <person name="Johnson J."/>
            <person name="Lander E.S."/>
            <person name="Lindblad-Toh K."/>
        </authorList>
    </citation>
    <scope>NUCLEOTIDE SEQUENCE [LARGE SCALE GENOMIC DNA]</scope>
    <source>
        <strain evidence="18 19">Isolate ISIS603380</strain>
    </source>
</reference>
<evidence type="ECO:0000256" key="15">
    <source>
        <dbReference type="ARBA" id="ARBA00044635"/>
    </source>
</evidence>
<keyword evidence="7" id="KW-0915">Sodium</keyword>
<dbReference type="Pfam" id="PF00858">
    <property type="entry name" value="ASC"/>
    <property type="match status" value="1"/>
</dbReference>
<dbReference type="InterPro" id="IPR001873">
    <property type="entry name" value="ENaC"/>
</dbReference>
<evidence type="ECO:0000256" key="16">
    <source>
        <dbReference type="RuleBase" id="RU000679"/>
    </source>
</evidence>
<keyword evidence="3 16" id="KW-0894">Sodium channel</keyword>
<dbReference type="Ensembl" id="ENSLAFT00000000560.3">
    <property type="protein sequence ID" value="ENSLAFP00000000467.3"/>
    <property type="gene ID" value="ENSLAFG00000000561.3"/>
</dbReference>
<comment type="subcellular location">
    <subcellularLocation>
        <location evidence="1">Cell membrane</location>
        <topology evidence="1">Multi-pass membrane protein</topology>
    </subcellularLocation>
</comment>
<evidence type="ECO:0000313" key="19">
    <source>
        <dbReference type="Proteomes" id="UP000007646"/>
    </source>
</evidence>
<dbReference type="eggNOG" id="KOG4294">
    <property type="taxonomic scope" value="Eukaryota"/>
</dbReference>
<evidence type="ECO:0000256" key="1">
    <source>
        <dbReference type="ARBA" id="ARBA00004651"/>
    </source>
</evidence>
<dbReference type="HOGENOM" id="CLU_020415_1_3_1"/>
<dbReference type="PANTHER" id="PTHR11690:SF286">
    <property type="entry name" value="ACID-SENSING ION CHANNEL 5"/>
    <property type="match status" value="1"/>
</dbReference>
<dbReference type="GO" id="GO:0160228">
    <property type="term" value="F:bile acid-gated sodium channel activity"/>
    <property type="evidence" value="ECO:0007669"/>
    <property type="project" value="Ensembl"/>
</dbReference>
<reference evidence="18" key="3">
    <citation type="submission" date="2025-09" db="UniProtKB">
        <authorList>
            <consortium name="Ensembl"/>
        </authorList>
    </citation>
    <scope>IDENTIFICATION</scope>
    <source>
        <strain evidence="18">Isolate ISIS603380</strain>
    </source>
</reference>
<evidence type="ECO:0000256" key="3">
    <source>
        <dbReference type="ARBA" id="ARBA00022461"/>
    </source>
</evidence>
<dbReference type="Proteomes" id="UP000007646">
    <property type="component" value="Unassembled WGS sequence"/>
</dbReference>
<evidence type="ECO:0000256" key="8">
    <source>
        <dbReference type="ARBA" id="ARBA00023065"/>
    </source>
</evidence>
<reference evidence="18" key="2">
    <citation type="submission" date="2025-08" db="UniProtKB">
        <authorList>
            <consortium name="Ensembl"/>
        </authorList>
    </citation>
    <scope>IDENTIFICATION</scope>
    <source>
        <strain evidence="18">Isolate ISIS603380</strain>
    </source>
</reference>
<dbReference type="PANTHER" id="PTHR11690">
    <property type="entry name" value="AMILORIDE-SENSITIVE SODIUM CHANNEL-RELATED"/>
    <property type="match status" value="1"/>
</dbReference>
<evidence type="ECO:0000256" key="13">
    <source>
        <dbReference type="ARBA" id="ARBA00034430"/>
    </source>
</evidence>
<dbReference type="FunCoup" id="G3SLY3">
    <property type="interactions" value="2"/>
</dbReference>
<name>G3SLY3_LOXAF</name>
<feature type="transmembrane region" description="Helical" evidence="17">
    <location>
        <begin position="63"/>
        <end position="81"/>
    </location>
</feature>
<evidence type="ECO:0000256" key="10">
    <source>
        <dbReference type="ARBA" id="ARBA00023157"/>
    </source>
</evidence>
<dbReference type="Gene3D" id="2.60.470.10">
    <property type="entry name" value="Acid-sensing ion channels like domains"/>
    <property type="match status" value="1"/>
</dbReference>
<comment type="catalytic activity">
    <reaction evidence="15">
        <text>Li(+)(in) = Li(+)(out)</text>
        <dbReference type="Rhea" id="RHEA:78551"/>
        <dbReference type="ChEBI" id="CHEBI:49713"/>
    </reaction>
</comment>
<proteinExistence type="inferred from homology"/>
<evidence type="ECO:0000256" key="2">
    <source>
        <dbReference type="ARBA" id="ARBA00022448"/>
    </source>
</evidence>
<keyword evidence="11 16" id="KW-0739">Sodium transport</keyword>
<keyword evidence="5 16" id="KW-0812">Transmembrane</keyword>
<keyword evidence="12 16" id="KW-0407">Ion channel</keyword>
<evidence type="ECO:0000256" key="9">
    <source>
        <dbReference type="ARBA" id="ARBA00023136"/>
    </source>
</evidence>
<comment type="catalytic activity">
    <reaction evidence="14">
        <text>Na(+)(in) = Na(+)(out)</text>
        <dbReference type="Rhea" id="RHEA:34963"/>
        <dbReference type="ChEBI" id="CHEBI:29101"/>
    </reaction>
</comment>
<evidence type="ECO:0000256" key="7">
    <source>
        <dbReference type="ARBA" id="ARBA00023053"/>
    </source>
</evidence>
<evidence type="ECO:0000256" key="11">
    <source>
        <dbReference type="ARBA" id="ARBA00023201"/>
    </source>
</evidence>
<evidence type="ECO:0000256" key="5">
    <source>
        <dbReference type="ARBA" id="ARBA00022692"/>
    </source>
</evidence>
<keyword evidence="4" id="KW-1003">Cell membrane</keyword>
<evidence type="ECO:0000256" key="14">
    <source>
        <dbReference type="ARBA" id="ARBA00036239"/>
    </source>
</evidence>
<evidence type="ECO:0000256" key="12">
    <source>
        <dbReference type="ARBA" id="ARBA00023303"/>
    </source>
</evidence>
<dbReference type="OMA" id="YATIIEM"/>
<evidence type="ECO:0000256" key="6">
    <source>
        <dbReference type="ARBA" id="ARBA00022989"/>
    </source>
</evidence>
<gene>
    <name evidence="18" type="primary">ASIC5</name>
</gene>
<dbReference type="GO" id="GO:0005886">
    <property type="term" value="C:plasma membrane"/>
    <property type="evidence" value="ECO:0007669"/>
    <property type="project" value="UniProtKB-SubCell"/>
</dbReference>
<dbReference type="GeneTree" id="ENSGT00940000160549"/>
<keyword evidence="9 17" id="KW-0472">Membrane</keyword>
<keyword evidence="6 17" id="KW-1133">Transmembrane helix</keyword>
<protein>
    <submittedName>
        <fullName evidence="18">Acid sensing ion channel subunit family member 5</fullName>
    </submittedName>
</protein>
<dbReference type="STRING" id="9785.ENSLAFP00000000467"/>
<comment type="catalytic activity">
    <reaction evidence="13">
        <text>K(+)(in) = K(+)(out)</text>
        <dbReference type="Rhea" id="RHEA:29463"/>
        <dbReference type="ChEBI" id="CHEBI:29103"/>
    </reaction>
</comment>
<organism evidence="18 19">
    <name type="scientific">Loxodonta africana</name>
    <name type="common">African elephant</name>
    <dbReference type="NCBI Taxonomy" id="9785"/>
    <lineage>
        <taxon>Eukaryota</taxon>
        <taxon>Metazoa</taxon>
        <taxon>Chordata</taxon>
        <taxon>Craniata</taxon>
        <taxon>Vertebrata</taxon>
        <taxon>Euteleostomi</taxon>
        <taxon>Mammalia</taxon>
        <taxon>Eutheria</taxon>
        <taxon>Afrotheria</taxon>
        <taxon>Proboscidea</taxon>
        <taxon>Elephantidae</taxon>
        <taxon>Loxodonta</taxon>
    </lineage>
</organism>
<keyword evidence="10" id="KW-1015">Disulfide bond</keyword>
<evidence type="ECO:0000256" key="4">
    <source>
        <dbReference type="ARBA" id="ARBA00022475"/>
    </source>
</evidence>
<dbReference type="AlphaFoldDB" id="G3SLY3"/>
<dbReference type="FunFam" id="2.60.470.10:FF:000006">
    <property type="entry name" value="Acid-sensing ion channel 5"/>
    <property type="match status" value="1"/>
</dbReference>
<dbReference type="GO" id="GO:0015280">
    <property type="term" value="F:ligand-gated sodium channel activity"/>
    <property type="evidence" value="ECO:0007669"/>
    <property type="project" value="TreeGrafter"/>
</dbReference>
<dbReference type="PRINTS" id="PR01078">
    <property type="entry name" value="AMINACHANNEL"/>
</dbReference>
<evidence type="ECO:0000256" key="17">
    <source>
        <dbReference type="SAM" id="Phobius"/>
    </source>
</evidence>
<dbReference type="InParanoid" id="G3SLY3"/>
<keyword evidence="8 16" id="KW-0406">Ion transport</keyword>